<dbReference type="Pfam" id="PF00241">
    <property type="entry name" value="Cofilin_ADF"/>
    <property type="match status" value="1"/>
</dbReference>
<protein>
    <recommendedName>
        <fullName evidence="3">ADF-H domain-containing protein</fullName>
    </recommendedName>
</protein>
<sequence length="114" mass="13002">MAPGVAVSDRVIKVFDDMKVHNSSTPEEVKKHKKAVFFCLSKDKKNIILEEGKEILVSDVGQTVDDPYATFVKLLPDKDCRYALCDAPYQTKERRRRTWCLSSGHLNVHPLRAK</sequence>
<dbReference type="InterPro" id="IPR002108">
    <property type="entry name" value="ADF-H"/>
</dbReference>
<dbReference type="GO" id="GO:0030042">
    <property type="term" value="P:actin filament depolymerization"/>
    <property type="evidence" value="ECO:0007669"/>
    <property type="project" value="InterPro"/>
</dbReference>
<evidence type="ECO:0000313" key="4">
    <source>
        <dbReference type="Ensembl" id="ENSPLOP00000028189.1"/>
    </source>
</evidence>
<dbReference type="InterPro" id="IPR029006">
    <property type="entry name" value="ADF-H/Gelsolin-like_dom_sf"/>
</dbReference>
<dbReference type="GO" id="GO:0003779">
    <property type="term" value="F:actin binding"/>
    <property type="evidence" value="ECO:0007669"/>
    <property type="project" value="UniProtKB-KW"/>
</dbReference>
<accession>A0A8C8Y7N5</accession>
<reference evidence="4" key="1">
    <citation type="journal article" date="2019" name="bioRxiv">
        <title>Long live the king: chromosome-level assembly of the lion (Panthera leo) using linked-read, Hi-C, and long read data.</title>
        <authorList>
            <person name="Armstrong E.E."/>
            <person name="Taylor R.W."/>
            <person name="Miller D.E."/>
            <person name="Kaelin C."/>
            <person name="Barsh G."/>
            <person name="Hadly E.A."/>
            <person name="Petrov D."/>
        </authorList>
    </citation>
    <scope>NUCLEOTIDE SEQUENCE [LARGE SCALE GENOMIC DNA]</scope>
</reference>
<dbReference type="SUPFAM" id="SSF55753">
    <property type="entry name" value="Actin depolymerizing proteins"/>
    <property type="match status" value="1"/>
</dbReference>
<dbReference type="Ensembl" id="ENSPLOT00000031134.1">
    <property type="protein sequence ID" value="ENSPLOP00000028189.1"/>
    <property type="gene ID" value="ENSPLOG00000020642.1"/>
</dbReference>
<dbReference type="SMART" id="SM00102">
    <property type="entry name" value="ADF"/>
    <property type="match status" value="1"/>
</dbReference>
<dbReference type="Proteomes" id="UP000694399">
    <property type="component" value="Chromosome D2"/>
</dbReference>
<evidence type="ECO:0000313" key="5">
    <source>
        <dbReference type="Proteomes" id="UP000694399"/>
    </source>
</evidence>
<dbReference type="OMA" id="YALCDAP"/>
<dbReference type="GO" id="GO:0015629">
    <property type="term" value="C:actin cytoskeleton"/>
    <property type="evidence" value="ECO:0007669"/>
    <property type="project" value="InterPro"/>
</dbReference>
<comment type="similarity">
    <text evidence="1">Belongs to the actin-binding proteins ADF family.</text>
</comment>
<dbReference type="InterPro" id="IPR017904">
    <property type="entry name" value="ADF/Cofilin"/>
</dbReference>
<name>A0A8C8Y7N5_PANLE</name>
<reference evidence="4" key="2">
    <citation type="submission" date="2025-08" db="UniProtKB">
        <authorList>
            <consortium name="Ensembl"/>
        </authorList>
    </citation>
    <scope>IDENTIFICATION</scope>
</reference>
<keyword evidence="5" id="KW-1185">Reference proteome</keyword>
<dbReference type="PRINTS" id="PR00006">
    <property type="entry name" value="COFILIN"/>
</dbReference>
<dbReference type="Gene3D" id="3.40.20.10">
    <property type="entry name" value="Severin"/>
    <property type="match status" value="1"/>
</dbReference>
<dbReference type="GeneTree" id="ENSGT00950000183000"/>
<reference evidence="4" key="3">
    <citation type="submission" date="2025-09" db="UniProtKB">
        <authorList>
            <consortium name="Ensembl"/>
        </authorList>
    </citation>
    <scope>IDENTIFICATION</scope>
</reference>
<feature type="domain" description="ADF-H" evidence="3">
    <location>
        <begin position="4"/>
        <end position="114"/>
    </location>
</feature>
<organism evidence="4 5">
    <name type="scientific">Panthera leo</name>
    <name type="common">Lion</name>
    <dbReference type="NCBI Taxonomy" id="9689"/>
    <lineage>
        <taxon>Eukaryota</taxon>
        <taxon>Metazoa</taxon>
        <taxon>Chordata</taxon>
        <taxon>Craniata</taxon>
        <taxon>Vertebrata</taxon>
        <taxon>Euteleostomi</taxon>
        <taxon>Mammalia</taxon>
        <taxon>Eutheria</taxon>
        <taxon>Laurasiatheria</taxon>
        <taxon>Carnivora</taxon>
        <taxon>Feliformia</taxon>
        <taxon>Felidae</taxon>
        <taxon>Pantherinae</taxon>
        <taxon>Panthera</taxon>
    </lineage>
</organism>
<dbReference type="PANTHER" id="PTHR11913">
    <property type="entry name" value="COFILIN-RELATED"/>
    <property type="match status" value="1"/>
</dbReference>
<evidence type="ECO:0000256" key="2">
    <source>
        <dbReference type="ARBA" id="ARBA00023203"/>
    </source>
</evidence>
<dbReference type="AlphaFoldDB" id="A0A8C8Y7N5"/>
<dbReference type="PROSITE" id="PS51263">
    <property type="entry name" value="ADF_H"/>
    <property type="match status" value="1"/>
</dbReference>
<proteinExistence type="inferred from homology"/>
<evidence type="ECO:0000259" key="3">
    <source>
        <dbReference type="PROSITE" id="PS51263"/>
    </source>
</evidence>
<keyword evidence="2" id="KW-0009">Actin-binding</keyword>
<evidence type="ECO:0000256" key="1">
    <source>
        <dbReference type="ARBA" id="ARBA00006844"/>
    </source>
</evidence>